<evidence type="ECO:0000259" key="5">
    <source>
        <dbReference type="SMART" id="SM00646"/>
    </source>
</evidence>
<name>A0ABW1PRF6_9FLAO</name>
<dbReference type="Pfam" id="PF01520">
    <property type="entry name" value="Amidase_3"/>
    <property type="match status" value="1"/>
</dbReference>
<keyword evidence="3" id="KW-0378">Hydrolase</keyword>
<organism evidence="6 7">
    <name type="scientific">Flavobacterium qiangtangense</name>
    <dbReference type="NCBI Taxonomy" id="1442595"/>
    <lineage>
        <taxon>Bacteria</taxon>
        <taxon>Pseudomonadati</taxon>
        <taxon>Bacteroidota</taxon>
        <taxon>Flavobacteriia</taxon>
        <taxon>Flavobacteriales</taxon>
        <taxon>Flavobacteriaceae</taxon>
        <taxon>Flavobacterium</taxon>
    </lineage>
</organism>
<dbReference type="InterPro" id="IPR002508">
    <property type="entry name" value="MurNAc-LAA_cat"/>
</dbReference>
<dbReference type="PANTHER" id="PTHR30404:SF0">
    <property type="entry name" value="N-ACETYLMURAMOYL-L-ALANINE AMIDASE AMIC"/>
    <property type="match status" value="1"/>
</dbReference>
<protein>
    <recommendedName>
        <fullName evidence="2">N-acetylmuramoyl-L-alanine amidase</fullName>
        <ecNumber evidence="2">3.5.1.28</ecNumber>
    </recommendedName>
</protein>
<dbReference type="InterPro" id="IPR050695">
    <property type="entry name" value="N-acetylmuramoyl_amidase_3"/>
</dbReference>
<sequence length="199" mass="21715">MKHAFRILGMALLVGAMSFTTPANKKLIVIDAGHGGHDVGATHGFHSEKEITSKIAKKIKSLNTNDNVEIILLRNDDEFKSLADRVDAINNLNADLVLSLHVNKNPNETTSGIEAFVSEENAKYEDSKAHAEELVSILSTEKIKSRGVKMAPFMVLKKSNTAAVTLELGFLSNTSDREYLTSNLGQNEIASKISSYLSK</sequence>
<dbReference type="SMART" id="SM00646">
    <property type="entry name" value="Ami_3"/>
    <property type="match status" value="1"/>
</dbReference>
<keyword evidence="7" id="KW-1185">Reference proteome</keyword>
<dbReference type="Proteomes" id="UP001596287">
    <property type="component" value="Unassembled WGS sequence"/>
</dbReference>
<feature type="signal peptide" evidence="4">
    <location>
        <begin position="1"/>
        <end position="25"/>
    </location>
</feature>
<evidence type="ECO:0000256" key="3">
    <source>
        <dbReference type="ARBA" id="ARBA00022801"/>
    </source>
</evidence>
<dbReference type="PANTHER" id="PTHR30404">
    <property type="entry name" value="N-ACETYLMURAMOYL-L-ALANINE AMIDASE"/>
    <property type="match status" value="1"/>
</dbReference>
<dbReference type="EC" id="3.5.1.28" evidence="2"/>
<evidence type="ECO:0000256" key="2">
    <source>
        <dbReference type="ARBA" id="ARBA00011901"/>
    </source>
</evidence>
<gene>
    <name evidence="6" type="ORF">ACFPVY_15175</name>
</gene>
<reference evidence="7" key="1">
    <citation type="journal article" date="2019" name="Int. J. Syst. Evol. Microbiol.">
        <title>The Global Catalogue of Microorganisms (GCM) 10K type strain sequencing project: providing services to taxonomists for standard genome sequencing and annotation.</title>
        <authorList>
            <consortium name="The Broad Institute Genomics Platform"/>
            <consortium name="The Broad Institute Genome Sequencing Center for Infectious Disease"/>
            <person name="Wu L."/>
            <person name="Ma J."/>
        </authorList>
    </citation>
    <scope>NUCLEOTIDE SEQUENCE [LARGE SCALE GENOMIC DNA]</scope>
    <source>
        <strain evidence="7">CCUG 49679</strain>
    </source>
</reference>
<feature type="chain" id="PRO_5047225942" description="N-acetylmuramoyl-L-alanine amidase" evidence="4">
    <location>
        <begin position="26"/>
        <end position="199"/>
    </location>
</feature>
<feature type="domain" description="MurNAc-LAA" evidence="5">
    <location>
        <begin position="86"/>
        <end position="192"/>
    </location>
</feature>
<comment type="catalytic activity">
    <reaction evidence="1">
        <text>Hydrolyzes the link between N-acetylmuramoyl residues and L-amino acid residues in certain cell-wall glycopeptides.</text>
        <dbReference type="EC" id="3.5.1.28"/>
    </reaction>
</comment>
<evidence type="ECO:0000256" key="1">
    <source>
        <dbReference type="ARBA" id="ARBA00001561"/>
    </source>
</evidence>
<dbReference type="RefSeq" id="WP_379792977.1">
    <property type="nucleotide sequence ID" value="NZ_JBHSQB010000010.1"/>
</dbReference>
<comment type="caution">
    <text evidence="6">The sequence shown here is derived from an EMBL/GenBank/DDBJ whole genome shotgun (WGS) entry which is preliminary data.</text>
</comment>
<evidence type="ECO:0000313" key="6">
    <source>
        <dbReference type="EMBL" id="MFC6097995.1"/>
    </source>
</evidence>
<evidence type="ECO:0000313" key="7">
    <source>
        <dbReference type="Proteomes" id="UP001596287"/>
    </source>
</evidence>
<proteinExistence type="predicted"/>
<accession>A0ABW1PRF6</accession>
<dbReference type="EMBL" id="JBHSQB010000010">
    <property type="protein sequence ID" value="MFC6097995.1"/>
    <property type="molecule type" value="Genomic_DNA"/>
</dbReference>
<dbReference type="CDD" id="cd02696">
    <property type="entry name" value="MurNAc-LAA"/>
    <property type="match status" value="1"/>
</dbReference>
<keyword evidence="4" id="KW-0732">Signal</keyword>
<dbReference type="SUPFAM" id="SSF53187">
    <property type="entry name" value="Zn-dependent exopeptidases"/>
    <property type="match status" value="1"/>
</dbReference>
<dbReference type="Gene3D" id="3.40.630.40">
    <property type="entry name" value="Zn-dependent exopeptidases"/>
    <property type="match status" value="1"/>
</dbReference>
<evidence type="ECO:0000256" key="4">
    <source>
        <dbReference type="SAM" id="SignalP"/>
    </source>
</evidence>